<dbReference type="SUPFAM" id="SSF52317">
    <property type="entry name" value="Class I glutamine amidotransferase-like"/>
    <property type="match status" value="1"/>
</dbReference>
<dbReference type="EMBL" id="JBHTNF010000015">
    <property type="protein sequence ID" value="MFD1329949.1"/>
    <property type="molecule type" value="Genomic_DNA"/>
</dbReference>
<dbReference type="PANTHER" id="PTHR42695:SF5">
    <property type="entry name" value="GLUTAMINE AMIDOTRANSFERASE YLR126C-RELATED"/>
    <property type="match status" value="1"/>
</dbReference>
<proteinExistence type="predicted"/>
<keyword evidence="2" id="KW-0315">Glutamine amidotransferase</keyword>
<dbReference type="InterPro" id="IPR017926">
    <property type="entry name" value="GATASE"/>
</dbReference>
<protein>
    <submittedName>
        <fullName evidence="2">Type 1 glutamine amidotransferase</fullName>
    </submittedName>
</protein>
<dbReference type="InterPro" id="IPR029062">
    <property type="entry name" value="Class_I_gatase-like"/>
</dbReference>
<gene>
    <name evidence="2" type="ORF">ACFQ33_18825</name>
</gene>
<dbReference type="Proteomes" id="UP001597173">
    <property type="component" value="Unassembled WGS sequence"/>
</dbReference>
<sequence>MRVLVVENDRVTVLGQVEAALSEAGAEIVLCKPHAGEALPADEAEYDALVVMGGPQSAIDDEKHPYLPDLAALMRRYGDAGKSVLGVCLGSQLLARGYGATNLIGVAAEFGWCDVHPTDEGLADPLLASVGGMFPIFQWHSDTFTLPAGAAHLAHNAAAANQAFRIGRAAYGTQFHFEVDRTVAAHWREVFPDQMERVSPGWLARHDELAAVHGPDADAAGLAIARAWVSTIMAGVAAADGEADGGRRISSR</sequence>
<dbReference type="InterPro" id="IPR044992">
    <property type="entry name" value="ChyE-like"/>
</dbReference>
<comment type="caution">
    <text evidence="2">The sequence shown here is derived from an EMBL/GenBank/DDBJ whole genome shotgun (WGS) entry which is preliminary data.</text>
</comment>
<dbReference type="PROSITE" id="PS51273">
    <property type="entry name" value="GATASE_TYPE_1"/>
    <property type="match status" value="1"/>
</dbReference>
<keyword evidence="3" id="KW-1185">Reference proteome</keyword>
<name>A0ABW3Z196_MYCRA</name>
<dbReference type="RefSeq" id="WP_374840318.1">
    <property type="nucleotide sequence ID" value="NZ_JBHEEW010000014.1"/>
</dbReference>
<evidence type="ECO:0000259" key="1">
    <source>
        <dbReference type="Pfam" id="PF00117"/>
    </source>
</evidence>
<reference evidence="3" key="1">
    <citation type="journal article" date="2019" name="Int. J. Syst. Evol. Microbiol.">
        <title>The Global Catalogue of Microorganisms (GCM) 10K type strain sequencing project: providing services to taxonomists for standard genome sequencing and annotation.</title>
        <authorList>
            <consortium name="The Broad Institute Genomics Platform"/>
            <consortium name="The Broad Institute Genome Sequencing Center for Infectious Disease"/>
            <person name="Wu L."/>
            <person name="Ma J."/>
        </authorList>
    </citation>
    <scope>NUCLEOTIDE SEQUENCE [LARGE SCALE GENOMIC DNA]</scope>
    <source>
        <strain evidence="3">CCUG 55609</strain>
    </source>
</reference>
<evidence type="ECO:0000313" key="3">
    <source>
        <dbReference type="Proteomes" id="UP001597173"/>
    </source>
</evidence>
<dbReference type="PANTHER" id="PTHR42695">
    <property type="entry name" value="GLUTAMINE AMIDOTRANSFERASE YLR126C-RELATED"/>
    <property type="match status" value="1"/>
</dbReference>
<organism evidence="2 3">
    <name type="scientific">Mycoplana ramosa</name>
    <name type="common">Mycoplana bullata</name>
    <dbReference type="NCBI Taxonomy" id="40837"/>
    <lineage>
        <taxon>Bacteria</taxon>
        <taxon>Pseudomonadati</taxon>
        <taxon>Pseudomonadota</taxon>
        <taxon>Alphaproteobacteria</taxon>
        <taxon>Hyphomicrobiales</taxon>
        <taxon>Rhizobiaceae</taxon>
        <taxon>Mycoplana</taxon>
    </lineage>
</organism>
<dbReference type="Gene3D" id="3.40.50.880">
    <property type="match status" value="1"/>
</dbReference>
<evidence type="ECO:0000313" key="2">
    <source>
        <dbReference type="EMBL" id="MFD1329949.1"/>
    </source>
</evidence>
<dbReference type="Pfam" id="PF00117">
    <property type="entry name" value="GATase"/>
    <property type="match status" value="1"/>
</dbReference>
<feature type="domain" description="Glutamine amidotransferase" evidence="1">
    <location>
        <begin position="19"/>
        <end position="183"/>
    </location>
</feature>
<dbReference type="CDD" id="cd01741">
    <property type="entry name" value="GATase1_1"/>
    <property type="match status" value="1"/>
</dbReference>
<accession>A0ABW3Z196</accession>